<evidence type="ECO:0000313" key="12">
    <source>
        <dbReference type="Proteomes" id="UP000323671"/>
    </source>
</evidence>
<evidence type="ECO:0000256" key="1">
    <source>
        <dbReference type="ARBA" id="ARBA00001933"/>
    </source>
</evidence>
<feature type="domain" description="Aminotransferase class I/classII large" evidence="10">
    <location>
        <begin position="56"/>
        <end position="334"/>
    </location>
</feature>
<evidence type="ECO:0000313" key="11">
    <source>
        <dbReference type="EMBL" id="QEL66374.1"/>
    </source>
</evidence>
<gene>
    <name evidence="11" type="primary">cobC1</name>
    <name evidence="11" type="ORF">OTERR_28980</name>
</gene>
<dbReference type="Pfam" id="PF00155">
    <property type="entry name" value="Aminotran_1_2"/>
    <property type="match status" value="1"/>
</dbReference>
<keyword evidence="6" id="KW-0663">Pyridoxal phosphate</keyword>
<evidence type="ECO:0000256" key="8">
    <source>
        <dbReference type="ARBA" id="ARBA00029996"/>
    </source>
</evidence>
<comment type="function">
    <text evidence="2">Decarboxylates L-threonine-O-3-phosphate to yield (R)-1-amino-2-propanol O-2-phosphate, the precursor for the linkage between the nucleotide loop and the corrin ring in cobalamin.</text>
</comment>
<dbReference type="SUPFAM" id="SSF53383">
    <property type="entry name" value="PLP-dependent transferases"/>
    <property type="match status" value="1"/>
</dbReference>
<dbReference type="EC" id="4.1.1.81" evidence="4"/>
<keyword evidence="5" id="KW-0169">Cobalamin biosynthesis</keyword>
<evidence type="ECO:0000256" key="7">
    <source>
        <dbReference type="ARBA" id="ARBA00023239"/>
    </source>
</evidence>
<dbReference type="Gene3D" id="3.90.1150.10">
    <property type="entry name" value="Aspartate Aminotransferase, domain 1"/>
    <property type="match status" value="1"/>
</dbReference>
<dbReference type="EMBL" id="CP022579">
    <property type="protein sequence ID" value="QEL66374.1"/>
    <property type="molecule type" value="Genomic_DNA"/>
</dbReference>
<keyword evidence="12" id="KW-1185">Reference proteome</keyword>
<evidence type="ECO:0000256" key="4">
    <source>
        <dbReference type="ARBA" id="ARBA00012285"/>
    </source>
</evidence>
<dbReference type="InterPro" id="IPR005860">
    <property type="entry name" value="CobD"/>
</dbReference>
<dbReference type="UniPathway" id="UPA00148"/>
<evidence type="ECO:0000259" key="10">
    <source>
        <dbReference type="Pfam" id="PF00155"/>
    </source>
</evidence>
<comment type="catalytic activity">
    <reaction evidence="9">
        <text>O-phospho-L-threonine + H(+) = (R)-1-aminopropan-2-yl phosphate + CO2</text>
        <dbReference type="Rhea" id="RHEA:11492"/>
        <dbReference type="ChEBI" id="CHEBI:15378"/>
        <dbReference type="ChEBI" id="CHEBI:16526"/>
        <dbReference type="ChEBI" id="CHEBI:58563"/>
        <dbReference type="ChEBI" id="CHEBI:58675"/>
        <dbReference type="EC" id="4.1.1.81"/>
    </reaction>
</comment>
<dbReference type="GO" id="GO:0030170">
    <property type="term" value="F:pyridoxal phosphate binding"/>
    <property type="evidence" value="ECO:0007669"/>
    <property type="project" value="InterPro"/>
</dbReference>
<dbReference type="KEGG" id="otr:OTERR_28980"/>
<dbReference type="InterPro" id="IPR015422">
    <property type="entry name" value="PyrdxlP-dep_Trfase_small"/>
</dbReference>
<dbReference type="Proteomes" id="UP000323671">
    <property type="component" value="Chromosome"/>
</dbReference>
<dbReference type="GO" id="GO:0048472">
    <property type="term" value="F:threonine-phosphate decarboxylase activity"/>
    <property type="evidence" value="ECO:0007669"/>
    <property type="project" value="UniProtKB-EC"/>
</dbReference>
<evidence type="ECO:0000256" key="9">
    <source>
        <dbReference type="ARBA" id="ARBA00048531"/>
    </source>
</evidence>
<evidence type="ECO:0000256" key="3">
    <source>
        <dbReference type="ARBA" id="ARBA00004953"/>
    </source>
</evidence>
<keyword evidence="7" id="KW-0456">Lyase</keyword>
<accession>A0A5C1ECA6</accession>
<sequence>MLEHGGRLHAASQRYGIPREDWLDLSTGINPASYPLPAIPPQAWQRLPEGDDGLEAAARAAYGVSADATLLVLPGSQAAIQALPALRPSSTVGVLAPTYAEHPYAWESRSNGTGPGHRLMPFAADQLAEAAASRDVVVLGNPNNPDGSRFARADLLAAARALGARGGWLVVDEAFADAEANDSVAPFAGTPAYPGLIVLRSLGKFYGLAGVRVGSALLAPALATRLAEALGPWPVAGPSRWVARAALADAAWQTAAGAALVQASARLAALLAPHGPVAGCALFQTLTLTPAQAAAGYDQLARRGILTRLFAPQGRLRFGLPPADEAAWQRLARAVDAFKEL</sequence>
<name>A0A5C1ECA6_9RHOO</name>
<comment type="pathway">
    <text evidence="3">Cofactor biosynthesis; adenosylcobalamin biosynthesis.</text>
</comment>
<evidence type="ECO:0000256" key="2">
    <source>
        <dbReference type="ARBA" id="ARBA00003444"/>
    </source>
</evidence>
<comment type="cofactor">
    <cofactor evidence="1">
        <name>pyridoxal 5'-phosphate</name>
        <dbReference type="ChEBI" id="CHEBI:597326"/>
    </cofactor>
</comment>
<organism evidence="11 12">
    <name type="scientific">Oryzomicrobium terrae</name>
    <dbReference type="NCBI Taxonomy" id="1735038"/>
    <lineage>
        <taxon>Bacteria</taxon>
        <taxon>Pseudomonadati</taxon>
        <taxon>Pseudomonadota</taxon>
        <taxon>Betaproteobacteria</taxon>
        <taxon>Rhodocyclales</taxon>
        <taxon>Rhodocyclaceae</taxon>
        <taxon>Oryzomicrobium</taxon>
    </lineage>
</organism>
<dbReference type="InterPro" id="IPR015421">
    <property type="entry name" value="PyrdxlP-dep_Trfase_major"/>
</dbReference>
<dbReference type="PANTHER" id="PTHR42885:SF1">
    <property type="entry name" value="THREONINE-PHOSPHATE DECARBOXYLASE"/>
    <property type="match status" value="1"/>
</dbReference>
<dbReference type="InterPro" id="IPR004839">
    <property type="entry name" value="Aminotransferase_I/II_large"/>
</dbReference>
<dbReference type="NCBIfam" id="TIGR01140">
    <property type="entry name" value="L_thr_O3P_dcar"/>
    <property type="match status" value="1"/>
</dbReference>
<dbReference type="PANTHER" id="PTHR42885">
    <property type="entry name" value="HISTIDINOL-PHOSPHATE AMINOTRANSFERASE-RELATED"/>
    <property type="match status" value="1"/>
</dbReference>
<dbReference type="Gene3D" id="3.40.640.10">
    <property type="entry name" value="Type I PLP-dependent aspartate aminotransferase-like (Major domain)"/>
    <property type="match status" value="1"/>
</dbReference>
<dbReference type="InterPro" id="IPR015424">
    <property type="entry name" value="PyrdxlP-dep_Trfase"/>
</dbReference>
<dbReference type="RefSeq" id="WP_149426237.1">
    <property type="nucleotide sequence ID" value="NZ_CP022579.1"/>
</dbReference>
<proteinExistence type="predicted"/>
<evidence type="ECO:0000256" key="5">
    <source>
        <dbReference type="ARBA" id="ARBA00022573"/>
    </source>
</evidence>
<protein>
    <recommendedName>
        <fullName evidence="4">threonine-phosphate decarboxylase</fullName>
        <ecNumber evidence="4">4.1.1.81</ecNumber>
    </recommendedName>
    <alternativeName>
        <fullName evidence="8">L-threonine-O-3-phosphate decarboxylase</fullName>
    </alternativeName>
</protein>
<evidence type="ECO:0000256" key="6">
    <source>
        <dbReference type="ARBA" id="ARBA00022898"/>
    </source>
</evidence>
<dbReference type="AlphaFoldDB" id="A0A5C1ECA6"/>
<reference evidence="11 12" key="1">
    <citation type="submission" date="2017-07" db="EMBL/GenBank/DDBJ databases">
        <title>Complete genome sequence of Oryzomicrobium terrae TPP412.</title>
        <authorList>
            <person name="Chiu L.-W."/>
            <person name="Lo K.-J."/>
            <person name="Tsai Y.-M."/>
            <person name="Lin S.-S."/>
            <person name="Kuo C.-H."/>
            <person name="Liu C.-T."/>
        </authorList>
    </citation>
    <scope>NUCLEOTIDE SEQUENCE [LARGE SCALE GENOMIC DNA]</scope>
    <source>
        <strain evidence="11 12">TPP412</strain>
    </source>
</reference>
<dbReference type="GO" id="GO:0009236">
    <property type="term" value="P:cobalamin biosynthetic process"/>
    <property type="evidence" value="ECO:0007669"/>
    <property type="project" value="UniProtKB-UniPathway"/>
</dbReference>